<accession>A0AAN6TQT5</accession>
<evidence type="ECO:0000313" key="3">
    <source>
        <dbReference type="Proteomes" id="UP001302602"/>
    </source>
</evidence>
<name>A0AAN6TQT5_9PEZI</name>
<proteinExistence type="predicted"/>
<dbReference type="GeneID" id="87834207"/>
<gene>
    <name evidence="2" type="ORF">N657DRAFT_711047</name>
</gene>
<evidence type="ECO:0000313" key="2">
    <source>
        <dbReference type="EMBL" id="KAK4118980.1"/>
    </source>
</evidence>
<dbReference type="AlphaFoldDB" id="A0AAN6TQT5"/>
<sequence>MLGPEEPVYRARFFNMDPTDYVKTVNIYELLDPDFVAEDEHDDANIEERLQNLTLKNTIEITSGSVSGNVSGNTNSNGSGYNSGNPRANASGNINSGNDTGDDSDGGGWETVVNNIDTGKRHRRVVNQRPDCPYGLRCKKQDDCGYRHTAQERRLFQQNPNRNLGMRNTQMCRYASNCWSGRDCLYAHTEAEARCLDCK</sequence>
<dbReference type="Proteomes" id="UP001302602">
    <property type="component" value="Unassembled WGS sequence"/>
</dbReference>
<protein>
    <recommendedName>
        <fullName evidence="4">C3H1-type domain-containing protein</fullName>
    </recommendedName>
</protein>
<keyword evidence="3" id="KW-1185">Reference proteome</keyword>
<reference evidence="2" key="1">
    <citation type="journal article" date="2023" name="Mol. Phylogenet. Evol.">
        <title>Genome-scale phylogeny and comparative genomics of the fungal order Sordariales.</title>
        <authorList>
            <person name="Hensen N."/>
            <person name="Bonometti L."/>
            <person name="Westerberg I."/>
            <person name="Brannstrom I.O."/>
            <person name="Guillou S."/>
            <person name="Cros-Aarteil S."/>
            <person name="Calhoun S."/>
            <person name="Haridas S."/>
            <person name="Kuo A."/>
            <person name="Mondo S."/>
            <person name="Pangilinan J."/>
            <person name="Riley R."/>
            <person name="LaButti K."/>
            <person name="Andreopoulos B."/>
            <person name="Lipzen A."/>
            <person name="Chen C."/>
            <person name="Yan M."/>
            <person name="Daum C."/>
            <person name="Ng V."/>
            <person name="Clum A."/>
            <person name="Steindorff A."/>
            <person name="Ohm R.A."/>
            <person name="Martin F."/>
            <person name="Silar P."/>
            <person name="Natvig D.O."/>
            <person name="Lalanne C."/>
            <person name="Gautier V."/>
            <person name="Ament-Velasquez S.L."/>
            <person name="Kruys A."/>
            <person name="Hutchinson M.I."/>
            <person name="Powell A.J."/>
            <person name="Barry K."/>
            <person name="Miller A.N."/>
            <person name="Grigoriev I.V."/>
            <person name="Debuchy R."/>
            <person name="Gladieux P."/>
            <person name="Hiltunen Thoren M."/>
            <person name="Johannesson H."/>
        </authorList>
    </citation>
    <scope>NUCLEOTIDE SEQUENCE</scope>
    <source>
        <strain evidence="2">CBS 731.68</strain>
    </source>
</reference>
<dbReference type="RefSeq" id="XP_062642753.1">
    <property type="nucleotide sequence ID" value="XM_062797434.1"/>
</dbReference>
<feature type="region of interest" description="Disordered" evidence="1">
    <location>
        <begin position="63"/>
        <end position="110"/>
    </location>
</feature>
<comment type="caution">
    <text evidence="2">The sequence shown here is derived from an EMBL/GenBank/DDBJ whole genome shotgun (WGS) entry which is preliminary data.</text>
</comment>
<evidence type="ECO:0000256" key="1">
    <source>
        <dbReference type="SAM" id="MobiDB-lite"/>
    </source>
</evidence>
<reference evidence="2" key="2">
    <citation type="submission" date="2023-05" db="EMBL/GenBank/DDBJ databases">
        <authorList>
            <consortium name="Lawrence Berkeley National Laboratory"/>
            <person name="Steindorff A."/>
            <person name="Hensen N."/>
            <person name="Bonometti L."/>
            <person name="Westerberg I."/>
            <person name="Brannstrom I.O."/>
            <person name="Guillou S."/>
            <person name="Cros-Aarteil S."/>
            <person name="Calhoun S."/>
            <person name="Haridas S."/>
            <person name="Kuo A."/>
            <person name="Mondo S."/>
            <person name="Pangilinan J."/>
            <person name="Riley R."/>
            <person name="Labutti K."/>
            <person name="Andreopoulos B."/>
            <person name="Lipzen A."/>
            <person name="Chen C."/>
            <person name="Yanf M."/>
            <person name="Daum C."/>
            <person name="Ng V."/>
            <person name="Clum A."/>
            <person name="Ohm R."/>
            <person name="Martin F."/>
            <person name="Silar P."/>
            <person name="Natvig D."/>
            <person name="Lalanne C."/>
            <person name="Gautier V."/>
            <person name="Ament-Velasquez S.L."/>
            <person name="Kruys A."/>
            <person name="Hutchinson M.I."/>
            <person name="Powell A.J."/>
            <person name="Barry K."/>
            <person name="Miller A.N."/>
            <person name="Grigoriev I.V."/>
            <person name="Debuchy R."/>
            <person name="Gladieux P."/>
            <person name="Thoren M.H."/>
            <person name="Johannesson H."/>
        </authorList>
    </citation>
    <scope>NUCLEOTIDE SEQUENCE</scope>
    <source>
        <strain evidence="2">CBS 731.68</strain>
    </source>
</reference>
<feature type="compositionally biased region" description="Low complexity" evidence="1">
    <location>
        <begin position="63"/>
        <end position="99"/>
    </location>
</feature>
<dbReference type="EMBL" id="MU853255">
    <property type="protein sequence ID" value="KAK4118980.1"/>
    <property type="molecule type" value="Genomic_DNA"/>
</dbReference>
<organism evidence="2 3">
    <name type="scientific">Parathielavia appendiculata</name>
    <dbReference type="NCBI Taxonomy" id="2587402"/>
    <lineage>
        <taxon>Eukaryota</taxon>
        <taxon>Fungi</taxon>
        <taxon>Dikarya</taxon>
        <taxon>Ascomycota</taxon>
        <taxon>Pezizomycotina</taxon>
        <taxon>Sordariomycetes</taxon>
        <taxon>Sordariomycetidae</taxon>
        <taxon>Sordariales</taxon>
        <taxon>Chaetomiaceae</taxon>
        <taxon>Parathielavia</taxon>
    </lineage>
</organism>
<evidence type="ECO:0008006" key="4">
    <source>
        <dbReference type="Google" id="ProtNLM"/>
    </source>
</evidence>